<dbReference type="CDD" id="cd01650">
    <property type="entry name" value="RT_nLTR_like"/>
    <property type="match status" value="1"/>
</dbReference>
<proteinExistence type="predicted"/>
<dbReference type="PANTHER" id="PTHR46890">
    <property type="entry name" value="NON-LTR RETROLELEMENT REVERSE TRANSCRIPTASE-LIKE PROTEIN-RELATED"/>
    <property type="match status" value="1"/>
</dbReference>
<organism evidence="3 4">
    <name type="scientific">Cuscuta campestris</name>
    <dbReference type="NCBI Taxonomy" id="132261"/>
    <lineage>
        <taxon>Eukaryota</taxon>
        <taxon>Viridiplantae</taxon>
        <taxon>Streptophyta</taxon>
        <taxon>Embryophyta</taxon>
        <taxon>Tracheophyta</taxon>
        <taxon>Spermatophyta</taxon>
        <taxon>Magnoliopsida</taxon>
        <taxon>eudicotyledons</taxon>
        <taxon>Gunneridae</taxon>
        <taxon>Pentapetalae</taxon>
        <taxon>asterids</taxon>
        <taxon>lamiids</taxon>
        <taxon>Solanales</taxon>
        <taxon>Convolvulaceae</taxon>
        <taxon>Cuscuteae</taxon>
        <taxon>Cuscuta</taxon>
        <taxon>Cuscuta subgen. Grammica</taxon>
        <taxon>Cuscuta sect. Cleistogrammica</taxon>
    </lineage>
</organism>
<dbReference type="AlphaFoldDB" id="A0A484LSV3"/>
<dbReference type="Pfam" id="PF00078">
    <property type="entry name" value="RVT_1"/>
    <property type="match status" value="1"/>
</dbReference>
<dbReference type="InterPro" id="IPR052343">
    <property type="entry name" value="Retrotransposon-Effector_Assoc"/>
</dbReference>
<keyword evidence="4" id="KW-1185">Reference proteome</keyword>
<name>A0A484LSV3_9ASTE</name>
<dbReference type="Proteomes" id="UP000595140">
    <property type="component" value="Unassembled WGS sequence"/>
</dbReference>
<sequence length="643" mass="70327">MAAVVDEAAGVGAAAMLAEGLLDSRSMLLMWRQEGCPEENFPSATAVPVANPHMPYLDDEDDVGVQHSPKKGGRISSSQVSEPAAVSASNPAAHLETESAQPSDAAQVPDASTLSTTAGAQSSQASTDHPASIIQPEIPAVQPVPSRAESSSVLGRGHRQRTPNVRLTDYQTYAVTHEVSNDVSDCRAVCLFLSPHSSPIWAKLIEEGHLTPSGGHGGFLKTLKRLTELDGDVAIILEQLRLSKDIALVEDKLQEARLRAEFGHISNRFADAKIKYKTLVEQLMVDPDSLELVRLVNEQRRITNFLIEVELAFYKQKAKCDFLTKGDRCTKYFYSVVKKKRSTNSIPFMVRSDGTKTTCHSEVVDSFVDFFRGLFGTGIQVEPISSEVLPSGSLVPVSSWVALLAPITIKEVEEVVFSIGDDKAPGPDGFSAGFFKSQWQLVGPDLFEAVAEFFHHGKLLKQLNHVVIALIPKTTHNPSVKDFRHIACLNVIYKVITKTLAQRMAPLLPNLIDPAQGAFVEGRSSLIDNAKDGTFHYHPDCATLGITHLAFADDIMLFSKRDFTSVTTLMEVLNHFSAVYGLHLSPTKSNIFIAGRDRDRSEDIISLVHFPVGQLPVRYLGLPLASQRLTESDFAPLINKIDN</sequence>
<feature type="compositionally biased region" description="Low complexity" evidence="1">
    <location>
        <begin position="111"/>
        <end position="127"/>
    </location>
</feature>
<feature type="domain" description="Reverse transcriptase" evidence="2">
    <location>
        <begin position="541"/>
        <end position="623"/>
    </location>
</feature>
<dbReference type="SUPFAM" id="SSF56672">
    <property type="entry name" value="DNA/RNA polymerases"/>
    <property type="match status" value="1"/>
</dbReference>
<evidence type="ECO:0000259" key="2">
    <source>
        <dbReference type="Pfam" id="PF00078"/>
    </source>
</evidence>
<evidence type="ECO:0000313" key="3">
    <source>
        <dbReference type="EMBL" id="VFQ79642.1"/>
    </source>
</evidence>
<accession>A0A484LSV3</accession>
<evidence type="ECO:0000313" key="4">
    <source>
        <dbReference type="Proteomes" id="UP000595140"/>
    </source>
</evidence>
<protein>
    <recommendedName>
        <fullName evidence="2">Reverse transcriptase domain-containing protein</fullName>
    </recommendedName>
</protein>
<gene>
    <name evidence="3" type="ORF">CCAM_LOCUS21418</name>
</gene>
<evidence type="ECO:0000256" key="1">
    <source>
        <dbReference type="SAM" id="MobiDB-lite"/>
    </source>
</evidence>
<dbReference type="OrthoDB" id="1935611at2759"/>
<dbReference type="InterPro" id="IPR000477">
    <property type="entry name" value="RT_dom"/>
</dbReference>
<dbReference type="PANTHER" id="PTHR46890:SF48">
    <property type="entry name" value="RNA-DIRECTED DNA POLYMERASE"/>
    <property type="match status" value="1"/>
</dbReference>
<dbReference type="InterPro" id="IPR043502">
    <property type="entry name" value="DNA/RNA_pol_sf"/>
</dbReference>
<reference evidence="3 4" key="1">
    <citation type="submission" date="2018-04" db="EMBL/GenBank/DDBJ databases">
        <authorList>
            <person name="Vogel A."/>
        </authorList>
    </citation>
    <scope>NUCLEOTIDE SEQUENCE [LARGE SCALE GENOMIC DNA]</scope>
</reference>
<feature type="region of interest" description="Disordered" evidence="1">
    <location>
        <begin position="41"/>
        <end position="165"/>
    </location>
</feature>
<dbReference type="EMBL" id="OOIL02002000">
    <property type="protein sequence ID" value="VFQ79642.1"/>
    <property type="molecule type" value="Genomic_DNA"/>
</dbReference>